<evidence type="ECO:0000313" key="1">
    <source>
        <dbReference type="EMBL" id="KAK4657194.1"/>
    </source>
</evidence>
<organism evidence="1 2">
    <name type="scientific">Podospora pseudocomata</name>
    <dbReference type="NCBI Taxonomy" id="2093779"/>
    <lineage>
        <taxon>Eukaryota</taxon>
        <taxon>Fungi</taxon>
        <taxon>Dikarya</taxon>
        <taxon>Ascomycota</taxon>
        <taxon>Pezizomycotina</taxon>
        <taxon>Sordariomycetes</taxon>
        <taxon>Sordariomycetidae</taxon>
        <taxon>Sordariales</taxon>
        <taxon>Podosporaceae</taxon>
        <taxon>Podospora</taxon>
    </lineage>
</organism>
<proteinExistence type="predicted"/>
<keyword evidence="2" id="KW-1185">Reference proteome</keyword>
<evidence type="ECO:0008006" key="3">
    <source>
        <dbReference type="Google" id="ProtNLM"/>
    </source>
</evidence>
<name>A0ABR0GN93_9PEZI</name>
<comment type="caution">
    <text evidence="1">The sequence shown here is derived from an EMBL/GenBank/DDBJ whole genome shotgun (WGS) entry which is preliminary data.</text>
</comment>
<dbReference type="GeneID" id="87907888"/>
<evidence type="ECO:0000313" key="2">
    <source>
        <dbReference type="Proteomes" id="UP001323405"/>
    </source>
</evidence>
<protein>
    <recommendedName>
        <fullName evidence="3">Ubiquitin 3 binding protein But2 C-terminal domain-containing protein</fullName>
    </recommendedName>
</protein>
<sequence>MNSSSCQVGLEKITRYIRCEAPRSYPLSVHHHHHSLNITSRPTHTSHTIPLLNNQPTFQNAVNNPLHDPLSCCRPRSCRPYFWRHLDTCQRIQSDLQGMNVTYRPDMIHLYRSSNASFNVPANARGPCSLIAAFPADYSIRDSSVEQGGNPIAVNVTDVDGPTPDSLVGTVRFPSALPGPTTKEAVKITINSFACREKMTYHFEAAELGSVQFKNTADAGLFIEYSC</sequence>
<dbReference type="RefSeq" id="XP_062746168.1">
    <property type="nucleotide sequence ID" value="XM_062887981.1"/>
</dbReference>
<dbReference type="EMBL" id="JAFFHA010000004">
    <property type="protein sequence ID" value="KAK4657194.1"/>
    <property type="molecule type" value="Genomic_DNA"/>
</dbReference>
<accession>A0ABR0GN93</accession>
<dbReference type="Proteomes" id="UP001323405">
    <property type="component" value="Unassembled WGS sequence"/>
</dbReference>
<reference evidence="1 2" key="1">
    <citation type="journal article" date="2023" name="bioRxiv">
        <title>High-quality genome assemblies of four members of thePodospora anserinaspecies complex.</title>
        <authorList>
            <person name="Ament-Velasquez S.L."/>
            <person name="Vogan A.A."/>
            <person name="Wallerman O."/>
            <person name="Hartmann F."/>
            <person name="Gautier V."/>
            <person name="Silar P."/>
            <person name="Giraud T."/>
            <person name="Johannesson H."/>
        </authorList>
    </citation>
    <scope>NUCLEOTIDE SEQUENCE [LARGE SCALE GENOMIC DNA]</scope>
    <source>
        <strain evidence="1 2">CBS 415.72m</strain>
    </source>
</reference>
<gene>
    <name evidence="1" type="ORF">QC762_210830</name>
</gene>